<evidence type="ECO:0000259" key="1">
    <source>
        <dbReference type="Pfam" id="PF13519"/>
    </source>
</evidence>
<dbReference type="GO" id="GO:0005829">
    <property type="term" value="C:cytosol"/>
    <property type="evidence" value="ECO:0007669"/>
    <property type="project" value="TreeGrafter"/>
</dbReference>
<evidence type="ECO:0000313" key="3">
    <source>
        <dbReference type="Proteomes" id="UP001152872"/>
    </source>
</evidence>
<protein>
    <submittedName>
        <fullName evidence="2">VWA domain-containing protein</fullName>
    </submittedName>
</protein>
<dbReference type="Gene3D" id="3.40.50.410">
    <property type="entry name" value="von Willebrand factor, type A domain"/>
    <property type="match status" value="1"/>
</dbReference>
<dbReference type="RefSeq" id="WP_009628020.1">
    <property type="nucleotide sequence ID" value="NZ_VBTY01000132.1"/>
</dbReference>
<sequence>MQEPLVYVIPKWTELCVDEFKEKSSRLSEVIEEGESKIYNFETFVSETYHRLYDRQPNRLEDSAIKPENKIWIAIHQQMSELEVFQQFSNRLNGDEFLAGIGTTALCIAIVEMLPEPTKPLEDPEVIRKQLRGIFEALQGQTPSARLMQKIQQLKQQGLETRLACEAYADSISNAEIETAIITGIAKAEAEMQAIAESIATFSGGSNYSNETQLKIADKIQLAQRLHTSPKLQVIAELAGKKIAIAAKIQRSKVKEGRTEIIGVTTGNDLTRLLPCELVKLTEPALFPIFAQGYIERSLLQRELISREPLAKGPIIICLDSSGSMQGQAEIWSKAIALALLSIAVSQKRHCRILHFTDLVERIDDFVGEIPDTNRVIDCIEKFYNGGSTSFTAALTGALASIQQHEQTKKADVILITDGLDTPSTQFIEQWQADRKKYEFSCYGLLITSVNLSNYESTIGKLCDRYVEIADLTEDSEVSDCLYSI</sequence>
<dbReference type="Pfam" id="PF13519">
    <property type="entry name" value="VWA_2"/>
    <property type="match status" value="1"/>
</dbReference>
<dbReference type="PANTHER" id="PTHR36846">
    <property type="entry name" value="PROTEIN VIAA"/>
    <property type="match status" value="1"/>
</dbReference>
<dbReference type="PANTHER" id="PTHR36846:SF1">
    <property type="entry name" value="PROTEIN VIAA"/>
    <property type="match status" value="1"/>
</dbReference>
<comment type="caution">
    <text evidence="2">The sequence shown here is derived from an EMBL/GenBank/DDBJ whole genome shotgun (WGS) entry which is preliminary data.</text>
</comment>
<organism evidence="2 3">
    <name type="scientific">Pseudanabaena catenata USMAC16</name>
    <dbReference type="NCBI Taxonomy" id="1855837"/>
    <lineage>
        <taxon>Bacteria</taxon>
        <taxon>Bacillati</taxon>
        <taxon>Cyanobacteriota</taxon>
        <taxon>Cyanophyceae</taxon>
        <taxon>Pseudanabaenales</taxon>
        <taxon>Pseudanabaenaceae</taxon>
        <taxon>Pseudanabaena</taxon>
    </lineage>
</organism>
<evidence type="ECO:0000313" key="2">
    <source>
        <dbReference type="EMBL" id="MDG3495874.1"/>
    </source>
</evidence>
<gene>
    <name evidence="2" type="ORF">FEV09_15095</name>
</gene>
<dbReference type="SUPFAM" id="SSF53300">
    <property type="entry name" value="vWA-like"/>
    <property type="match status" value="1"/>
</dbReference>
<reference evidence="2" key="1">
    <citation type="submission" date="2019-05" db="EMBL/GenBank/DDBJ databases">
        <title>Whole genome sequencing of Pseudanabaena catenata USMAC16.</title>
        <authorList>
            <person name="Khan Z."/>
            <person name="Omar W.M."/>
            <person name="Convey P."/>
            <person name="Merican F."/>
            <person name="Najimudin N."/>
        </authorList>
    </citation>
    <scope>NUCLEOTIDE SEQUENCE</scope>
    <source>
        <strain evidence="2">USMAC16</strain>
    </source>
</reference>
<accession>A0A9X4MA95</accession>
<name>A0A9X4MA95_9CYAN</name>
<keyword evidence="3" id="KW-1185">Reference proteome</keyword>
<dbReference type="InterPro" id="IPR036465">
    <property type="entry name" value="vWFA_dom_sf"/>
</dbReference>
<dbReference type="AlphaFoldDB" id="A0A9X4MA95"/>
<proteinExistence type="predicted"/>
<feature type="domain" description="VWFA" evidence="1">
    <location>
        <begin position="315"/>
        <end position="419"/>
    </location>
</feature>
<dbReference type="InterPro" id="IPR002035">
    <property type="entry name" value="VWF_A"/>
</dbReference>
<dbReference type="EMBL" id="VBTY01000132">
    <property type="protein sequence ID" value="MDG3495874.1"/>
    <property type="molecule type" value="Genomic_DNA"/>
</dbReference>
<dbReference type="Proteomes" id="UP001152872">
    <property type="component" value="Unassembled WGS sequence"/>
</dbReference>